<gene>
    <name evidence="1" type="ORF">HMPREF9445_02364</name>
</gene>
<organism evidence="1 2">
    <name type="scientific">Bacteroides clarus YIT 12056</name>
    <dbReference type="NCBI Taxonomy" id="762984"/>
    <lineage>
        <taxon>Bacteria</taxon>
        <taxon>Pseudomonadati</taxon>
        <taxon>Bacteroidota</taxon>
        <taxon>Bacteroidia</taxon>
        <taxon>Bacteroidales</taxon>
        <taxon>Bacteroidaceae</taxon>
        <taxon>Bacteroides</taxon>
    </lineage>
</organism>
<proteinExistence type="predicted"/>
<accession>A0ABP2KR45</accession>
<dbReference type="Proteomes" id="UP000010321">
    <property type="component" value="Unassembled WGS sequence"/>
</dbReference>
<keyword evidence="2" id="KW-1185">Reference proteome</keyword>
<protein>
    <submittedName>
        <fullName evidence="1">Conserved domain protein</fullName>
    </submittedName>
</protein>
<reference evidence="1 2" key="1">
    <citation type="submission" date="2011-02" db="EMBL/GenBank/DDBJ databases">
        <authorList>
            <person name="Weinstock G."/>
            <person name="Sodergren E."/>
            <person name="Clifton S."/>
            <person name="Fulton L."/>
            <person name="Fulton B."/>
            <person name="Courtney L."/>
            <person name="Fronick C."/>
            <person name="Harrison M."/>
            <person name="Strong C."/>
            <person name="Farmer C."/>
            <person name="Delahaunty K."/>
            <person name="Markovic C."/>
            <person name="Hall O."/>
            <person name="Minx P."/>
            <person name="Tomlinson C."/>
            <person name="Mitreva M."/>
            <person name="Hou S."/>
            <person name="Chen J."/>
            <person name="Wollam A."/>
            <person name="Pepin K.H."/>
            <person name="Johnson M."/>
            <person name="Bhonagiri V."/>
            <person name="Zhang X."/>
            <person name="Suruliraj S."/>
            <person name="Warren W."/>
            <person name="Chinwalla A."/>
            <person name="Mardis E.R."/>
            <person name="Wilson R.K."/>
        </authorList>
    </citation>
    <scope>NUCLEOTIDE SEQUENCE [LARGE SCALE GENOMIC DNA]</scope>
    <source>
        <strain evidence="1 2">YIT 12056</strain>
    </source>
</reference>
<name>A0ABP2KR45_9BACE</name>
<evidence type="ECO:0000313" key="1">
    <source>
        <dbReference type="EMBL" id="EGF50770.1"/>
    </source>
</evidence>
<dbReference type="EMBL" id="AFBM01000028">
    <property type="protein sequence ID" value="EGF50770.1"/>
    <property type="molecule type" value="Genomic_DNA"/>
</dbReference>
<evidence type="ECO:0000313" key="2">
    <source>
        <dbReference type="Proteomes" id="UP000010321"/>
    </source>
</evidence>
<sequence>MHILVDGVESVPAARRITGGIAVLAHGAGADFHPGLQRLDALIEITDYFGDIVPPPLREVASVSVFLIGIAVGEAQGMLGVAQVIEMYPVHIVTFHDFTDEAHQVFFGLRVSGIEKVFAFVRYADSRFAFGDRLLAESGDMLAVAQRNGYHPGMAFHTAFMALGYGEGKRVVTGVAAYFPCQNGVVGLDCGFIEYVATGTGLKQYGVEVGGFQFVQYLYELGLLLADTFGSGGAGTGPVQSVNGGDPCGAYLMLGRALGGKGEKTKDI</sequence>
<comment type="caution">
    <text evidence="1">The sequence shown here is derived from an EMBL/GenBank/DDBJ whole genome shotgun (WGS) entry which is preliminary data.</text>
</comment>